<dbReference type="InterPro" id="IPR023506">
    <property type="entry name" value="Trans-aconitate_MeTrfase"/>
</dbReference>
<dbReference type="InterPro" id="IPR029063">
    <property type="entry name" value="SAM-dependent_MTases_sf"/>
</dbReference>
<protein>
    <recommendedName>
        <fullName evidence="5">Trans-aconitate 2-methyltransferase</fullName>
        <ecNumber evidence="5">2.1.1.144</ecNumber>
    </recommendedName>
</protein>
<evidence type="ECO:0000259" key="6">
    <source>
        <dbReference type="Pfam" id="PF13649"/>
    </source>
</evidence>
<reference evidence="7 8" key="1">
    <citation type="submission" date="2018-02" db="EMBL/GenBank/DDBJ databases">
        <title>Genomic Encyclopedia of Archaeal and Bacterial Type Strains, Phase II (KMG-II): from individual species to whole genera.</title>
        <authorList>
            <person name="Goeker M."/>
        </authorList>
    </citation>
    <scope>NUCLEOTIDE SEQUENCE [LARGE SCALE GENOMIC DNA]</scope>
    <source>
        <strain evidence="7 8">DSM 22857</strain>
    </source>
</reference>
<dbReference type="Gene3D" id="3.40.50.150">
    <property type="entry name" value="Vaccinia Virus protein VP39"/>
    <property type="match status" value="1"/>
</dbReference>
<comment type="catalytic activity">
    <reaction evidence="5">
        <text>trans-aconitate + S-adenosyl-L-methionine = (E)-3-(methoxycarbonyl)pent-2-enedioate + S-adenosyl-L-homocysteine</text>
        <dbReference type="Rhea" id="RHEA:14969"/>
        <dbReference type="ChEBI" id="CHEBI:15708"/>
        <dbReference type="ChEBI" id="CHEBI:57470"/>
        <dbReference type="ChEBI" id="CHEBI:57856"/>
        <dbReference type="ChEBI" id="CHEBI:59789"/>
        <dbReference type="EC" id="2.1.1.144"/>
    </reaction>
</comment>
<evidence type="ECO:0000313" key="7">
    <source>
        <dbReference type="EMBL" id="PPK94719.1"/>
    </source>
</evidence>
<dbReference type="PANTHER" id="PTHR43861:SF1">
    <property type="entry name" value="TRANS-ACONITATE 2-METHYLTRANSFERASE"/>
    <property type="match status" value="1"/>
</dbReference>
<dbReference type="Gene3D" id="1.10.150.290">
    <property type="entry name" value="S-adenosyl-L-methionine-dependent methyltransferases"/>
    <property type="match status" value="1"/>
</dbReference>
<dbReference type="AlphaFoldDB" id="A0A2S6IKJ0"/>
<dbReference type="HAMAP" id="MF_00560">
    <property type="entry name" value="Tran_acon_Me_trans"/>
    <property type="match status" value="1"/>
</dbReference>
<feature type="domain" description="Methyltransferase" evidence="6">
    <location>
        <begin position="38"/>
        <end position="129"/>
    </location>
</feature>
<accession>A0A2S6IKJ0</accession>
<comment type="caution">
    <text evidence="7">The sequence shown here is derived from an EMBL/GenBank/DDBJ whole genome shotgun (WGS) entry which is preliminary data.</text>
</comment>
<evidence type="ECO:0000256" key="1">
    <source>
        <dbReference type="ARBA" id="ARBA00022490"/>
    </source>
</evidence>
<dbReference type="RefSeq" id="WP_104433010.1">
    <property type="nucleotide sequence ID" value="NZ_PTJD01000007.1"/>
</dbReference>
<organism evidence="7 8">
    <name type="scientific">Kineococcus xinjiangensis</name>
    <dbReference type="NCBI Taxonomy" id="512762"/>
    <lineage>
        <taxon>Bacteria</taxon>
        <taxon>Bacillati</taxon>
        <taxon>Actinomycetota</taxon>
        <taxon>Actinomycetes</taxon>
        <taxon>Kineosporiales</taxon>
        <taxon>Kineosporiaceae</taxon>
        <taxon>Kineococcus</taxon>
    </lineage>
</organism>
<dbReference type="Proteomes" id="UP000239485">
    <property type="component" value="Unassembled WGS sequence"/>
</dbReference>
<dbReference type="EC" id="2.1.1.144" evidence="5"/>
<dbReference type="GO" id="GO:0032259">
    <property type="term" value="P:methylation"/>
    <property type="evidence" value="ECO:0007669"/>
    <property type="project" value="UniProtKB-KW"/>
</dbReference>
<keyword evidence="2 5" id="KW-0489">Methyltransferase</keyword>
<evidence type="ECO:0000256" key="5">
    <source>
        <dbReference type="HAMAP-Rule" id="MF_00560"/>
    </source>
</evidence>
<evidence type="ECO:0000313" key="8">
    <source>
        <dbReference type="Proteomes" id="UP000239485"/>
    </source>
</evidence>
<comment type="similarity">
    <text evidence="5">Belongs to the methyltransferase superfamily. Tam family.</text>
</comment>
<name>A0A2S6IKJ0_9ACTN</name>
<dbReference type="EMBL" id="PTJD01000007">
    <property type="protein sequence ID" value="PPK94719.1"/>
    <property type="molecule type" value="Genomic_DNA"/>
</dbReference>
<dbReference type="InterPro" id="IPR023149">
    <property type="entry name" value="Trans_acon_MeTrfase_C"/>
</dbReference>
<dbReference type="Pfam" id="PF13649">
    <property type="entry name" value="Methyltransf_25"/>
    <property type="match status" value="1"/>
</dbReference>
<dbReference type="GO" id="GO:0030798">
    <property type="term" value="F:trans-aconitate 2-methyltransferase activity"/>
    <property type="evidence" value="ECO:0007669"/>
    <property type="project" value="UniProtKB-UniRule"/>
</dbReference>
<keyword evidence="1 5" id="KW-0963">Cytoplasm</keyword>
<dbReference type="CDD" id="cd02440">
    <property type="entry name" value="AdoMet_MTases"/>
    <property type="match status" value="1"/>
</dbReference>
<evidence type="ECO:0000256" key="4">
    <source>
        <dbReference type="ARBA" id="ARBA00022691"/>
    </source>
</evidence>
<dbReference type="PANTHER" id="PTHR43861">
    <property type="entry name" value="TRANS-ACONITATE 2-METHYLTRANSFERASE-RELATED"/>
    <property type="match status" value="1"/>
</dbReference>
<sequence>MTEGTRWDPEVYLRHAGERSRPFADLLARVAAERPGAVVDLGCGAGNLTVVLARRWPGARVVGVDSSAEMLERARRDAAHERVEYVAGDAREWEPAAPVDVLVSNAVLQWIPGHLELLPRLVSMLAAGGELAVQVPANFAAPTHALLRRVCSSPRWARRLDGPAEAGSAEPVEYLRVLAATGAAVDVWETTYLHVLAGPDAVLGWMRGTALRPVLSVLEEAEQEEFCAEYGALLRVAYPQEGFGTVLPYRRVFAVARRPG</sequence>
<evidence type="ECO:0000256" key="2">
    <source>
        <dbReference type="ARBA" id="ARBA00022603"/>
    </source>
</evidence>
<dbReference type="GO" id="GO:0005737">
    <property type="term" value="C:cytoplasm"/>
    <property type="evidence" value="ECO:0007669"/>
    <property type="project" value="UniProtKB-SubCell"/>
</dbReference>
<proteinExistence type="inferred from homology"/>
<dbReference type="SUPFAM" id="SSF53335">
    <property type="entry name" value="S-adenosyl-L-methionine-dependent methyltransferases"/>
    <property type="match status" value="1"/>
</dbReference>
<evidence type="ECO:0000256" key="3">
    <source>
        <dbReference type="ARBA" id="ARBA00022679"/>
    </source>
</evidence>
<comment type="subcellular location">
    <subcellularLocation>
        <location evidence="5">Cytoplasm</location>
    </subcellularLocation>
</comment>
<keyword evidence="8" id="KW-1185">Reference proteome</keyword>
<gene>
    <name evidence="5" type="primary">tam</name>
    <name evidence="7" type="ORF">CLV92_107222</name>
</gene>
<dbReference type="OrthoDB" id="9795085at2"/>
<keyword evidence="4 5" id="KW-0949">S-adenosyl-L-methionine</keyword>
<keyword evidence="3 5" id="KW-0808">Transferase</keyword>
<dbReference type="InterPro" id="IPR041698">
    <property type="entry name" value="Methyltransf_25"/>
</dbReference>
<comment type="function">
    <text evidence="5">Catalyzes the S-adenosylmethionine monomethyl esterification of trans-aconitate.</text>
</comment>